<accession>A0A743TVU8</accession>
<sequence length="55" mass="5987">MQELIQTDNKGISIQPNKKMLAVITIPTVTDSSKAIPNLTSLSELNNTDVNFNGK</sequence>
<organism evidence="2">
    <name type="scientific">Salmonella enterica</name>
    <name type="common">Salmonella choleraesuis</name>
    <dbReference type="NCBI Taxonomy" id="28901"/>
    <lineage>
        <taxon>Bacteria</taxon>
        <taxon>Pseudomonadati</taxon>
        <taxon>Pseudomonadota</taxon>
        <taxon>Gammaproteobacteria</taxon>
        <taxon>Enterobacterales</taxon>
        <taxon>Enterobacteriaceae</taxon>
        <taxon>Salmonella</taxon>
    </lineage>
</organism>
<reference evidence="2" key="2">
    <citation type="submission" date="2020-02" db="EMBL/GenBank/DDBJ databases">
        <authorList>
            <consortium name="NCBI Pathogen Detection Project"/>
        </authorList>
    </citation>
    <scope>NUCLEOTIDE SEQUENCE</scope>
    <source>
        <strain evidence="3">MA.05/00002289</strain>
        <strain evidence="2">MA.CK_01/00000941</strain>
        <strain evidence="1">MA.CK_95/00012903</strain>
    </source>
</reference>
<dbReference type="EMBL" id="DAAUOA010000041">
    <property type="protein sequence ID" value="HAF2206800.1"/>
    <property type="molecule type" value="Genomic_DNA"/>
</dbReference>
<evidence type="ECO:0000313" key="1">
    <source>
        <dbReference type="EMBL" id="HAF1420474.1"/>
    </source>
</evidence>
<dbReference type="AlphaFoldDB" id="A0A743TVU8"/>
<comment type="caution">
    <text evidence="2">The sequence shown here is derived from an EMBL/GenBank/DDBJ whole genome shotgun (WGS) entry which is preliminary data.</text>
</comment>
<evidence type="ECO:0000313" key="3">
    <source>
        <dbReference type="EMBL" id="HAF2572038.1"/>
    </source>
</evidence>
<protein>
    <submittedName>
        <fullName evidence="2">Uncharacterized protein</fullName>
    </submittedName>
</protein>
<gene>
    <name evidence="2" type="ORF">G8N85_004873</name>
    <name evidence="1" type="ORF">G9B68_004980</name>
    <name evidence="3" type="ORF">G9E70_005036</name>
</gene>
<dbReference type="EMBL" id="DAAUPK010000037">
    <property type="protein sequence ID" value="HAF2572038.1"/>
    <property type="molecule type" value="Genomic_DNA"/>
</dbReference>
<evidence type="ECO:0000313" key="2">
    <source>
        <dbReference type="EMBL" id="HAF2206800.1"/>
    </source>
</evidence>
<reference evidence="2" key="1">
    <citation type="journal article" date="2018" name="Genome Biol.">
        <title>SKESA: strategic k-mer extension for scrupulous assemblies.</title>
        <authorList>
            <person name="Souvorov A."/>
            <person name="Agarwala R."/>
            <person name="Lipman D.J."/>
        </authorList>
    </citation>
    <scope>NUCLEOTIDE SEQUENCE</scope>
    <source>
        <strain evidence="3">MA.05/00002289</strain>
        <strain evidence="2">MA.CK_01/00000941</strain>
        <strain evidence="1">MA.CK_95/00012903</strain>
    </source>
</reference>
<name>A0A743TVU8_SALER</name>
<proteinExistence type="predicted"/>
<dbReference type="EMBL" id="DAAUMU010000043">
    <property type="protein sequence ID" value="HAF1420474.1"/>
    <property type="molecule type" value="Genomic_DNA"/>
</dbReference>